<reference evidence="2 3" key="1">
    <citation type="submission" date="2020-08" db="EMBL/GenBank/DDBJ databases">
        <title>Genomic Encyclopedia of Type Strains, Phase IV (KMG-IV): sequencing the most valuable type-strain genomes for metagenomic binning, comparative biology and taxonomic classification.</title>
        <authorList>
            <person name="Goeker M."/>
        </authorList>
    </citation>
    <scope>NUCLEOTIDE SEQUENCE [LARGE SCALE GENOMIC DNA]</scope>
    <source>
        <strain evidence="2 3">DSM 25799</strain>
    </source>
</reference>
<proteinExistence type="predicted"/>
<gene>
    <name evidence="2" type="ORF">HNQ47_000811</name>
</gene>
<name>A0A7W8CYU3_9FIRM</name>
<keyword evidence="3" id="KW-1185">Reference proteome</keyword>
<dbReference type="Pfam" id="PF12973">
    <property type="entry name" value="Cupin_7"/>
    <property type="match status" value="1"/>
</dbReference>
<keyword evidence="2" id="KW-0560">Oxidoreductase</keyword>
<evidence type="ECO:0000313" key="3">
    <source>
        <dbReference type="Proteomes" id="UP000539953"/>
    </source>
</evidence>
<dbReference type="AlphaFoldDB" id="A0A7W8CYU3"/>
<dbReference type="GO" id="GO:0051213">
    <property type="term" value="F:dioxygenase activity"/>
    <property type="evidence" value="ECO:0007669"/>
    <property type="project" value="UniProtKB-KW"/>
</dbReference>
<evidence type="ECO:0000313" key="2">
    <source>
        <dbReference type="EMBL" id="MBB5182792.1"/>
    </source>
</evidence>
<dbReference type="InterPro" id="IPR011051">
    <property type="entry name" value="RmlC_Cupin_sf"/>
</dbReference>
<protein>
    <submittedName>
        <fullName evidence="2">Quercetin dioxygenase-like cupin family protein</fullName>
    </submittedName>
</protein>
<dbReference type="RefSeq" id="WP_183327737.1">
    <property type="nucleotide sequence ID" value="NZ_JACHHK010000002.1"/>
</dbReference>
<dbReference type="SUPFAM" id="SSF51182">
    <property type="entry name" value="RmlC-like cupins"/>
    <property type="match status" value="1"/>
</dbReference>
<keyword evidence="2" id="KW-0223">Dioxygenase</keyword>
<sequence length="116" mass="13360">MQEIEVKDSNTMEWEKRVNGHNGKDNYRKRLINDPETGMSFQKRKYPKGFMVDTHRHNAGQGIYVLKGKFVSDGKVYEPGTFVWYPEGSVAAHGATEDEDVEVLIISNKKCDIFYL</sequence>
<feature type="domain" description="ChrR-like cupin" evidence="1">
    <location>
        <begin position="8"/>
        <end position="105"/>
    </location>
</feature>
<organism evidence="2 3">
    <name type="scientific">Catenisphaera adipataccumulans</name>
    <dbReference type="NCBI Taxonomy" id="700500"/>
    <lineage>
        <taxon>Bacteria</taxon>
        <taxon>Bacillati</taxon>
        <taxon>Bacillota</taxon>
        <taxon>Erysipelotrichia</taxon>
        <taxon>Erysipelotrichales</taxon>
        <taxon>Erysipelotrichaceae</taxon>
        <taxon>Catenisphaera</taxon>
    </lineage>
</organism>
<evidence type="ECO:0000259" key="1">
    <source>
        <dbReference type="Pfam" id="PF12973"/>
    </source>
</evidence>
<dbReference type="EMBL" id="JACHHK010000002">
    <property type="protein sequence ID" value="MBB5182792.1"/>
    <property type="molecule type" value="Genomic_DNA"/>
</dbReference>
<dbReference type="Proteomes" id="UP000539953">
    <property type="component" value="Unassembled WGS sequence"/>
</dbReference>
<dbReference type="InterPro" id="IPR025979">
    <property type="entry name" value="ChrR-like_cupin_dom"/>
</dbReference>
<dbReference type="InterPro" id="IPR014710">
    <property type="entry name" value="RmlC-like_jellyroll"/>
</dbReference>
<comment type="caution">
    <text evidence="2">The sequence shown here is derived from an EMBL/GenBank/DDBJ whole genome shotgun (WGS) entry which is preliminary data.</text>
</comment>
<accession>A0A7W8CYU3</accession>
<dbReference type="Gene3D" id="2.60.120.10">
    <property type="entry name" value="Jelly Rolls"/>
    <property type="match status" value="1"/>
</dbReference>